<proteinExistence type="predicted"/>
<dbReference type="EMBL" id="KF126986">
    <property type="protein sequence ID" value="AIA94337.1"/>
    <property type="molecule type" value="Genomic_DNA"/>
</dbReference>
<dbReference type="InterPro" id="IPR013529">
    <property type="entry name" value="Glyco_hydro_42_N"/>
</dbReference>
<dbReference type="GO" id="GO:0005975">
    <property type="term" value="P:carbohydrate metabolic process"/>
    <property type="evidence" value="ECO:0007669"/>
    <property type="project" value="InterPro"/>
</dbReference>
<evidence type="ECO:0000259" key="3">
    <source>
        <dbReference type="Pfam" id="PF02449"/>
    </source>
</evidence>
<reference evidence="4" key="1">
    <citation type="journal article" date="2013" name="Environ. Microbiol.">
        <title>Seasonally variable intestinal metagenomes of the red palm weevil (Rhynchophorus ferrugineus).</title>
        <authorList>
            <person name="Jia S."/>
            <person name="Zhang X."/>
            <person name="Zhang G."/>
            <person name="Yin A."/>
            <person name="Zhang S."/>
            <person name="Li F."/>
            <person name="Wang L."/>
            <person name="Zhao D."/>
            <person name="Yun Q."/>
            <person name="Tala"/>
            <person name="Wang J."/>
            <person name="Sun G."/>
            <person name="Baabdullah M."/>
            <person name="Yu X."/>
            <person name="Hu S."/>
            <person name="Al-Mssallem I.S."/>
            <person name="Yu J."/>
        </authorList>
    </citation>
    <scope>NUCLEOTIDE SEQUENCE</scope>
</reference>
<evidence type="ECO:0000256" key="2">
    <source>
        <dbReference type="ARBA" id="ARBA00023295"/>
    </source>
</evidence>
<dbReference type="GO" id="GO:0004565">
    <property type="term" value="F:beta-galactosidase activity"/>
    <property type="evidence" value="ECO:0007669"/>
    <property type="project" value="InterPro"/>
</dbReference>
<dbReference type="Pfam" id="PF02449">
    <property type="entry name" value="Glyco_hydro_42"/>
    <property type="match status" value="1"/>
</dbReference>
<evidence type="ECO:0000313" key="4">
    <source>
        <dbReference type="EMBL" id="AIA94337.1"/>
    </source>
</evidence>
<dbReference type="PANTHER" id="PTHR36447:SF1">
    <property type="entry name" value="BETA-GALACTOSIDASE GANA"/>
    <property type="match status" value="1"/>
</dbReference>
<protein>
    <submittedName>
        <fullName evidence="4">Glyco_hydro_42</fullName>
    </submittedName>
</protein>
<dbReference type="PANTHER" id="PTHR36447">
    <property type="entry name" value="BETA-GALACTOSIDASE GANA"/>
    <property type="match status" value="1"/>
</dbReference>
<sequence>WLRTRYGDLDTLNRAWGTAFWSLRITDWAQVDAPRATTDFRNPGHTLDWSRFHSDLLLAQFVVERDGIRRSDPDTPVLTNFMGLYPKLDYWAWAREADAVANDTYPDPNDPRGARTFAFDSDLMRSLAGTKPFLQLEQAVSAVQWQPVNTPKRPRVFGLWSMQTVARGADG</sequence>
<name>A0A060CHE6_9ACTN</name>
<dbReference type="GO" id="GO:0009341">
    <property type="term" value="C:beta-galactosidase complex"/>
    <property type="evidence" value="ECO:0007669"/>
    <property type="project" value="InterPro"/>
</dbReference>
<dbReference type="SUPFAM" id="SSF51445">
    <property type="entry name" value="(Trans)glycosidases"/>
    <property type="match status" value="1"/>
</dbReference>
<dbReference type="InterPro" id="IPR003476">
    <property type="entry name" value="Glyco_hydro_42"/>
</dbReference>
<accession>A0A060CHE6</accession>
<evidence type="ECO:0000256" key="1">
    <source>
        <dbReference type="ARBA" id="ARBA00022801"/>
    </source>
</evidence>
<feature type="non-terminal residue" evidence="4">
    <location>
        <position position="171"/>
    </location>
</feature>
<organism evidence="4">
    <name type="scientific">uncultured Stackebrandtia sp</name>
    <dbReference type="NCBI Taxonomy" id="670720"/>
    <lineage>
        <taxon>Bacteria</taxon>
        <taxon>Bacillati</taxon>
        <taxon>Actinomycetota</taxon>
        <taxon>Actinomycetes</taxon>
        <taxon>Glycomycetales</taxon>
        <taxon>Glycomycetaceae</taxon>
        <taxon>Stackebrandtia</taxon>
        <taxon>environmental samples</taxon>
    </lineage>
</organism>
<dbReference type="AlphaFoldDB" id="A0A060CHE6"/>
<keyword evidence="2" id="KW-0326">Glycosidase</keyword>
<dbReference type="Gene3D" id="3.20.20.80">
    <property type="entry name" value="Glycosidases"/>
    <property type="match status" value="1"/>
</dbReference>
<feature type="domain" description="Glycoside hydrolase family 42 N-terminal" evidence="3">
    <location>
        <begin position="1"/>
        <end position="170"/>
    </location>
</feature>
<keyword evidence="1" id="KW-0378">Hydrolase</keyword>
<feature type="non-terminal residue" evidence="4">
    <location>
        <position position="1"/>
    </location>
</feature>
<dbReference type="InterPro" id="IPR017853">
    <property type="entry name" value="GH"/>
</dbReference>